<evidence type="ECO:0000313" key="1">
    <source>
        <dbReference type="EMBL" id="CAL4095092.1"/>
    </source>
</evidence>
<protein>
    <submittedName>
        <fullName evidence="1">Uncharacterized protein</fullName>
    </submittedName>
</protein>
<gene>
    <name evidence="1" type="ORF">MNOR_LOCUS15322</name>
</gene>
<name>A0AAV2QPM6_MEGNR</name>
<sequence length="643" mass="73373">MEDIIEDDFDTESSSDSLIFESTEQLALYTTMCLKRAVSKKAPWKVEEAYIHYKENFLDSLVSVINHNVNNGKIERKGFLSTVRDYARIYRIEWSILLGSDDLGHMLFNTLLLIVGLRVGLEKLWVKDDNLPYLEDLLVKGFLATKPTLQLTSLSQADPLFGVLAPLSPQITHISMPLSNNSNFLTATSFRSLVNLEISGGVSDKVFCKALWGIDQKSDKVLNMIFENTRKNKDIKIREIGVEEEDLQPLPPWVKLSLPHLEVLTNNILNAPRTFGCGTANLMSASVGSAALVLQPKMKAVENRLNWDTFRCIQTLLDMEAKYTDAPYSEYKVNVEHLTINYEQLVKENQIDNLIRAVKVCPKLTHLTISNSRGIYEHHALLVAILPVNKITKLNLDACNLTDEELTIMLSEMENLKELTLHITLQVIFRFTCSERFNIISSIAEISRNELTFTSRKKFPSIRTLRLDFASDENEKPLMHEKNNTAEPIIRFLELFSTVEEIYFNNTLVLIPPFLVFGCIGGSLAVLLHLQHLSVLSCGAEIPRELNRGQHPCQDQTALSYHYKGVPNMLPGLREEITFKHLRSLKSFELDEFYISEDVDSMIEELRLCGVQVSVFYRPSVCKYPRKDLSLSFFNRQRQVEKN</sequence>
<dbReference type="InterPro" id="IPR032675">
    <property type="entry name" value="LRR_dom_sf"/>
</dbReference>
<dbReference type="Gene3D" id="3.80.10.10">
    <property type="entry name" value="Ribonuclease Inhibitor"/>
    <property type="match status" value="1"/>
</dbReference>
<dbReference type="Proteomes" id="UP001497623">
    <property type="component" value="Unassembled WGS sequence"/>
</dbReference>
<reference evidence="1 2" key="1">
    <citation type="submission" date="2024-05" db="EMBL/GenBank/DDBJ databases">
        <authorList>
            <person name="Wallberg A."/>
        </authorList>
    </citation>
    <scope>NUCLEOTIDE SEQUENCE [LARGE SCALE GENOMIC DNA]</scope>
</reference>
<dbReference type="AlphaFoldDB" id="A0AAV2QPM6"/>
<proteinExistence type="predicted"/>
<keyword evidence="2" id="KW-1185">Reference proteome</keyword>
<evidence type="ECO:0000313" key="2">
    <source>
        <dbReference type="Proteomes" id="UP001497623"/>
    </source>
</evidence>
<dbReference type="EMBL" id="CAXKWB010009533">
    <property type="protein sequence ID" value="CAL4095092.1"/>
    <property type="molecule type" value="Genomic_DNA"/>
</dbReference>
<accession>A0AAV2QPM6</accession>
<comment type="caution">
    <text evidence="1">The sequence shown here is derived from an EMBL/GenBank/DDBJ whole genome shotgun (WGS) entry which is preliminary data.</text>
</comment>
<organism evidence="1 2">
    <name type="scientific">Meganyctiphanes norvegica</name>
    <name type="common">Northern krill</name>
    <name type="synonym">Thysanopoda norvegica</name>
    <dbReference type="NCBI Taxonomy" id="48144"/>
    <lineage>
        <taxon>Eukaryota</taxon>
        <taxon>Metazoa</taxon>
        <taxon>Ecdysozoa</taxon>
        <taxon>Arthropoda</taxon>
        <taxon>Crustacea</taxon>
        <taxon>Multicrustacea</taxon>
        <taxon>Malacostraca</taxon>
        <taxon>Eumalacostraca</taxon>
        <taxon>Eucarida</taxon>
        <taxon>Euphausiacea</taxon>
        <taxon>Euphausiidae</taxon>
        <taxon>Meganyctiphanes</taxon>
    </lineage>
</organism>
<dbReference type="SUPFAM" id="SSF52047">
    <property type="entry name" value="RNI-like"/>
    <property type="match status" value="1"/>
</dbReference>